<dbReference type="Proteomes" id="UP001519654">
    <property type="component" value="Unassembled WGS sequence"/>
</dbReference>
<evidence type="ECO:0000256" key="1">
    <source>
        <dbReference type="SAM" id="Phobius"/>
    </source>
</evidence>
<keyword evidence="3" id="KW-1185">Reference proteome</keyword>
<dbReference type="EMBL" id="JAHKKG010000005">
    <property type="protein sequence ID" value="MBU2665561.1"/>
    <property type="molecule type" value="Genomic_DNA"/>
</dbReference>
<keyword evidence="1" id="KW-1133">Transmembrane helix</keyword>
<feature type="transmembrane region" description="Helical" evidence="1">
    <location>
        <begin position="12"/>
        <end position="32"/>
    </location>
</feature>
<comment type="caution">
    <text evidence="2">The sequence shown here is derived from an EMBL/GenBank/DDBJ whole genome shotgun (WGS) entry which is preliminary data.</text>
</comment>
<dbReference type="RefSeq" id="WP_215788868.1">
    <property type="nucleotide sequence ID" value="NZ_JAHKKG010000005.1"/>
</dbReference>
<name>A0ABS5YQ38_9ACTN</name>
<reference evidence="2 3" key="1">
    <citation type="submission" date="2021-06" db="EMBL/GenBank/DDBJ databases">
        <title>Actinoplanes lichenicola sp. nov., and Actinoplanes ovalisporus sp. nov., isolated from lichen in Thailand.</title>
        <authorList>
            <person name="Saeng-In P."/>
            <person name="Kanchanasin P."/>
            <person name="Yuki M."/>
            <person name="Kudo T."/>
            <person name="Ohkuma M."/>
            <person name="Phongsopitanun W."/>
            <person name="Tanasupawat S."/>
        </authorList>
    </citation>
    <scope>NUCLEOTIDE SEQUENCE [LARGE SCALE GENOMIC DNA]</scope>
    <source>
        <strain evidence="2 3">NBRC 110975</strain>
    </source>
</reference>
<organism evidence="2 3">
    <name type="scientific">Paractinoplanes bogorensis</name>
    <dbReference type="NCBI Taxonomy" id="1610840"/>
    <lineage>
        <taxon>Bacteria</taxon>
        <taxon>Bacillati</taxon>
        <taxon>Actinomycetota</taxon>
        <taxon>Actinomycetes</taxon>
        <taxon>Micromonosporales</taxon>
        <taxon>Micromonosporaceae</taxon>
        <taxon>Paractinoplanes</taxon>
    </lineage>
</organism>
<keyword evidence="1" id="KW-0812">Transmembrane</keyword>
<evidence type="ECO:0000313" key="3">
    <source>
        <dbReference type="Proteomes" id="UP001519654"/>
    </source>
</evidence>
<gene>
    <name evidence="2" type="ORF">KOI35_18795</name>
</gene>
<evidence type="ECO:0000313" key="2">
    <source>
        <dbReference type="EMBL" id="MBU2665561.1"/>
    </source>
</evidence>
<protein>
    <submittedName>
        <fullName evidence="2">Uncharacterized protein</fullName>
    </submittedName>
</protein>
<keyword evidence="1" id="KW-0472">Membrane</keyword>
<sequence>MIIDRGGVLPRFAVLVAVAATVGVSIVGVVAGRGAPAGAGDPGPVASAESDAVWQRELVLADLERWIQARPGIGTSGFLKTTTEPQAGSVVVDWHGPADQVQRQILDEARRRDIPLTVRLRKYTPADIERASARIEAIGAGTGLFENFKPEAFGDFGSEFDGITLQGEHIRPPAEGVPAADAALAQALSAAVGVAVTIVHGQIQLL</sequence>
<accession>A0ABS5YQ38</accession>
<proteinExistence type="predicted"/>